<dbReference type="InterPro" id="IPR015421">
    <property type="entry name" value="PyrdxlP-dep_Trfase_major"/>
</dbReference>
<dbReference type="RefSeq" id="WP_233727081.1">
    <property type="nucleotide sequence ID" value="NZ_JAJVCN010000002.1"/>
</dbReference>
<name>A0ABS8ZEI7_9PSEU</name>
<comment type="cofactor">
    <cofactor evidence="1">
        <name>pyridoxal 5'-phosphate</name>
        <dbReference type="ChEBI" id="CHEBI:597326"/>
    </cofactor>
</comment>
<dbReference type="GO" id="GO:0042286">
    <property type="term" value="F:glutamate-1-semialdehyde 2,1-aminomutase activity"/>
    <property type="evidence" value="ECO:0007669"/>
    <property type="project" value="UniProtKB-EC"/>
</dbReference>
<keyword evidence="5" id="KW-1185">Reference proteome</keyword>
<dbReference type="SUPFAM" id="SSF53383">
    <property type="entry name" value="PLP-dependent transferases"/>
    <property type="match status" value="1"/>
</dbReference>
<dbReference type="Proteomes" id="UP001521150">
    <property type="component" value="Unassembled WGS sequence"/>
</dbReference>
<dbReference type="Gene3D" id="3.40.640.10">
    <property type="entry name" value="Type I PLP-dependent aspartate aminotransferase-like (Major domain)"/>
    <property type="match status" value="1"/>
</dbReference>
<evidence type="ECO:0000313" key="4">
    <source>
        <dbReference type="EMBL" id="MCE7005503.1"/>
    </source>
</evidence>
<dbReference type="InterPro" id="IPR005814">
    <property type="entry name" value="Aminotrans_3"/>
</dbReference>
<evidence type="ECO:0000256" key="2">
    <source>
        <dbReference type="ARBA" id="ARBA00022898"/>
    </source>
</evidence>
<keyword evidence="2 3" id="KW-0663">Pyridoxal phosphate</keyword>
<dbReference type="InterPro" id="IPR015422">
    <property type="entry name" value="PyrdxlP-dep_Trfase_small"/>
</dbReference>
<evidence type="ECO:0000313" key="5">
    <source>
        <dbReference type="Proteomes" id="UP001521150"/>
    </source>
</evidence>
<keyword evidence="4" id="KW-0413">Isomerase</keyword>
<gene>
    <name evidence="4" type="ORF">LWC34_22145</name>
</gene>
<proteinExistence type="inferred from homology"/>
<dbReference type="Pfam" id="PF00202">
    <property type="entry name" value="Aminotran_3"/>
    <property type="match status" value="1"/>
</dbReference>
<dbReference type="NCBIfam" id="NF004856">
    <property type="entry name" value="PRK06209.1"/>
    <property type="match status" value="1"/>
</dbReference>
<reference evidence="4 5" key="1">
    <citation type="submission" date="2021-12" db="EMBL/GenBank/DDBJ databases">
        <title>Genome sequence of Kibdelosporangium philippinense ATCC 49844.</title>
        <authorList>
            <person name="Fedorov E.A."/>
            <person name="Omeragic M."/>
            <person name="Shalygina K.F."/>
            <person name="Maclea K.S."/>
        </authorList>
    </citation>
    <scope>NUCLEOTIDE SEQUENCE [LARGE SCALE GENOMIC DNA]</scope>
    <source>
        <strain evidence="4 5">ATCC 49844</strain>
    </source>
</reference>
<dbReference type="PANTHER" id="PTHR43713:SF3">
    <property type="entry name" value="GLUTAMATE-1-SEMIALDEHYDE 2,1-AMINOMUTASE 1, CHLOROPLASTIC-RELATED"/>
    <property type="match status" value="1"/>
</dbReference>
<evidence type="ECO:0000256" key="3">
    <source>
        <dbReference type="RuleBase" id="RU003560"/>
    </source>
</evidence>
<dbReference type="Gene3D" id="3.90.1150.10">
    <property type="entry name" value="Aspartate Aminotransferase, domain 1"/>
    <property type="match status" value="1"/>
</dbReference>
<comment type="caution">
    <text evidence="4">The sequence shown here is derived from an EMBL/GenBank/DDBJ whole genome shotgun (WGS) entry which is preliminary data.</text>
</comment>
<accession>A0ABS8ZEI7</accession>
<dbReference type="PANTHER" id="PTHR43713">
    <property type="entry name" value="GLUTAMATE-1-SEMIALDEHYDE 2,1-AMINOMUTASE"/>
    <property type="match status" value="1"/>
</dbReference>
<protein>
    <submittedName>
        <fullName evidence="4">Glutamate-1-semialdehyde 2,1-aminomutase</fullName>
        <ecNumber evidence="4">5.4.3.8</ecNumber>
    </submittedName>
</protein>
<comment type="similarity">
    <text evidence="3">Belongs to the class-III pyridoxal-phosphate-dependent aminotransferase family.</text>
</comment>
<dbReference type="EC" id="5.4.3.8" evidence="4"/>
<dbReference type="InterPro" id="IPR015424">
    <property type="entry name" value="PyrdxlP-dep_Trfase"/>
</dbReference>
<dbReference type="EMBL" id="JAJVCN010000002">
    <property type="protein sequence ID" value="MCE7005503.1"/>
    <property type="molecule type" value="Genomic_DNA"/>
</dbReference>
<sequence>MNHDFRRSNELQERLHDLVPGGAHTYARGADQYPDGMAPVLARGKGATVWDVDGNSYVEYGMGLRSVTLGHAYEPVIEAVREELANGLSFSRPTELELKAAEDFLGLVSGADMVKFAKNGSDATTAAIRLARAATGRELIAICDQPFYSVDDWFIGTTAMDAGIPQSTVGQIRRFRYNDLESLRTLFSEHSGQIAAVVLEAATALAEPREGFLEGVRKLCDEHGTVLVFDEMITGFRWSASGAQKCYGVTPDLSCWGKAMGNGFPISALAGKRELMELGGLRTGEPRVFLLSTTHGPESVSLAAFRAVVKVYAGEDPIGTMERSGTALASGVNEAAAELGIADHVSVIGRPSCLIFTTKDHEGHPSQAFRTLFLQELLRRGVLGQSFVISAAHTAADVQHTVDAAAEALSVYCKALEAGSVTGLLAGRPVAPALRRYAAPRRLARGHSSQQQT</sequence>
<organism evidence="4 5">
    <name type="scientific">Kibdelosporangium philippinense</name>
    <dbReference type="NCBI Taxonomy" id="211113"/>
    <lineage>
        <taxon>Bacteria</taxon>
        <taxon>Bacillati</taxon>
        <taxon>Actinomycetota</taxon>
        <taxon>Actinomycetes</taxon>
        <taxon>Pseudonocardiales</taxon>
        <taxon>Pseudonocardiaceae</taxon>
        <taxon>Kibdelosporangium</taxon>
    </lineage>
</organism>
<evidence type="ECO:0000256" key="1">
    <source>
        <dbReference type="ARBA" id="ARBA00001933"/>
    </source>
</evidence>